<gene>
    <name evidence="4" type="ORF">SAMN04487900_1028</name>
    <name evidence="3" type="ORF">SAMN04487901_10340</name>
</gene>
<keyword evidence="1" id="KW-0812">Transmembrane</keyword>
<keyword evidence="1" id="KW-0472">Membrane</keyword>
<feature type="transmembrane region" description="Helical" evidence="1">
    <location>
        <begin position="6"/>
        <end position="23"/>
    </location>
</feature>
<keyword evidence="5" id="KW-1185">Reference proteome</keyword>
<protein>
    <submittedName>
        <fullName evidence="4">Stress responsive A/B Barrel Domain</fullName>
    </submittedName>
</protein>
<reference evidence="3 6" key="1">
    <citation type="submission" date="2016-10" db="EMBL/GenBank/DDBJ databases">
        <authorList>
            <person name="de Groot N.N."/>
        </authorList>
    </citation>
    <scope>NUCLEOTIDE SEQUENCE [LARGE SCALE GENOMIC DNA]</scope>
    <source>
        <strain evidence="6">BP1-145</strain>
        <strain evidence="3">BP1-148</strain>
    </source>
</reference>
<proteinExistence type="predicted"/>
<dbReference type="PROSITE" id="PS51502">
    <property type="entry name" value="S_R_A_B_BARREL"/>
    <property type="match status" value="1"/>
</dbReference>
<evidence type="ECO:0000259" key="2">
    <source>
        <dbReference type="PROSITE" id="PS51502"/>
    </source>
</evidence>
<dbReference type="EMBL" id="FNCQ01000003">
    <property type="protein sequence ID" value="SDG35693.1"/>
    <property type="molecule type" value="Genomic_DNA"/>
</dbReference>
<sequence>MQCESIIFCTFASISFLFIYNMVKHIILWTLNPELSEEEKQTVKEGIKAGLEGLVGKVPGLIDVKVNISGRLASSNADVMLDSTLESEEALKGYAQHPEHVAVANGKVRPYTVQRACLDFEI</sequence>
<dbReference type="InterPro" id="IPR013097">
    <property type="entry name" value="Dabb"/>
</dbReference>
<dbReference type="PANTHER" id="PTHR37832:SF1">
    <property type="entry name" value="STRESS-RESPONSE A_B BARREL DOMAIN-CONTAINING PROTEIN"/>
    <property type="match status" value="1"/>
</dbReference>
<dbReference type="SMART" id="SM00886">
    <property type="entry name" value="Dabb"/>
    <property type="match status" value="1"/>
</dbReference>
<dbReference type="EMBL" id="FNIW01000002">
    <property type="protein sequence ID" value="SDN68038.1"/>
    <property type="molecule type" value="Genomic_DNA"/>
</dbReference>
<dbReference type="Proteomes" id="UP000199134">
    <property type="component" value="Unassembled WGS sequence"/>
</dbReference>
<evidence type="ECO:0000313" key="4">
    <source>
        <dbReference type="EMBL" id="SDN68038.1"/>
    </source>
</evidence>
<dbReference type="STRING" id="645274.SAMN04487901_10340"/>
<name>A0A1H0DD52_9BACT</name>
<accession>A0A1G7TK29</accession>
<dbReference type="InterPro" id="IPR011008">
    <property type="entry name" value="Dimeric_a/b-barrel"/>
</dbReference>
<dbReference type="Gene3D" id="3.30.70.100">
    <property type="match status" value="1"/>
</dbReference>
<feature type="domain" description="Stress-response A/B barrel" evidence="2">
    <location>
        <begin position="23"/>
        <end position="120"/>
    </location>
</feature>
<accession>A0A1H0DD52</accession>
<dbReference type="PANTHER" id="PTHR37832">
    <property type="entry name" value="BLL2683 PROTEIN"/>
    <property type="match status" value="1"/>
</dbReference>
<keyword evidence="1" id="KW-1133">Transmembrane helix</keyword>
<evidence type="ECO:0000313" key="5">
    <source>
        <dbReference type="Proteomes" id="UP000198779"/>
    </source>
</evidence>
<dbReference type="AlphaFoldDB" id="A0A1H0DD52"/>
<dbReference type="Proteomes" id="UP000198779">
    <property type="component" value="Unassembled WGS sequence"/>
</dbReference>
<dbReference type="Pfam" id="PF07876">
    <property type="entry name" value="Dabb"/>
    <property type="match status" value="1"/>
</dbReference>
<evidence type="ECO:0000256" key="1">
    <source>
        <dbReference type="SAM" id="Phobius"/>
    </source>
</evidence>
<evidence type="ECO:0000313" key="6">
    <source>
        <dbReference type="Proteomes" id="UP000199134"/>
    </source>
</evidence>
<reference evidence="4 5" key="2">
    <citation type="submission" date="2016-10" db="EMBL/GenBank/DDBJ databases">
        <authorList>
            <person name="Varghese N."/>
            <person name="Submissions S."/>
        </authorList>
    </citation>
    <scope>NUCLEOTIDE SEQUENCE</scope>
    <source>
        <strain evidence="4">BP1-145</strain>
        <strain evidence="5">BP1-148</strain>
    </source>
</reference>
<evidence type="ECO:0000313" key="3">
    <source>
        <dbReference type="EMBL" id="SDG35693.1"/>
    </source>
</evidence>
<dbReference type="SUPFAM" id="SSF54909">
    <property type="entry name" value="Dimeric alpha+beta barrel"/>
    <property type="match status" value="1"/>
</dbReference>
<organism evidence="4 6">
    <name type="scientific">Prevotella communis</name>
    <dbReference type="NCBI Taxonomy" id="2913614"/>
    <lineage>
        <taxon>Bacteria</taxon>
        <taxon>Pseudomonadati</taxon>
        <taxon>Bacteroidota</taxon>
        <taxon>Bacteroidia</taxon>
        <taxon>Bacteroidales</taxon>
        <taxon>Prevotellaceae</taxon>
        <taxon>Prevotella</taxon>
    </lineage>
</organism>